<dbReference type="EMBL" id="JAUHJQ010000024">
    <property type="protein sequence ID" value="MDN4175794.1"/>
    <property type="molecule type" value="Genomic_DNA"/>
</dbReference>
<feature type="transmembrane region" description="Helical" evidence="1">
    <location>
        <begin position="134"/>
        <end position="154"/>
    </location>
</feature>
<protein>
    <submittedName>
        <fullName evidence="2">DUF2269 domain-containing protein</fullName>
    </submittedName>
</protein>
<organism evidence="2 3">
    <name type="scientific">Nocardioides oceani</name>
    <dbReference type="NCBI Taxonomy" id="3058369"/>
    <lineage>
        <taxon>Bacteria</taxon>
        <taxon>Bacillati</taxon>
        <taxon>Actinomycetota</taxon>
        <taxon>Actinomycetes</taxon>
        <taxon>Propionibacteriales</taxon>
        <taxon>Nocardioidaceae</taxon>
        <taxon>Nocardioides</taxon>
    </lineage>
</organism>
<feature type="transmembrane region" description="Helical" evidence="1">
    <location>
        <begin position="85"/>
        <end position="105"/>
    </location>
</feature>
<reference evidence="2" key="1">
    <citation type="submission" date="2023-06" db="EMBL/GenBank/DDBJ databases">
        <title>Draft genome sequence of Nocardioides sp. SOB77.</title>
        <authorList>
            <person name="Zhang G."/>
        </authorList>
    </citation>
    <scope>NUCLEOTIDE SEQUENCE</scope>
    <source>
        <strain evidence="2">SOB77</strain>
    </source>
</reference>
<keyword evidence="1" id="KW-1133">Transmembrane helix</keyword>
<evidence type="ECO:0000313" key="2">
    <source>
        <dbReference type="EMBL" id="MDN4175794.1"/>
    </source>
</evidence>
<feature type="transmembrane region" description="Helical" evidence="1">
    <location>
        <begin position="12"/>
        <end position="34"/>
    </location>
</feature>
<evidence type="ECO:0000313" key="3">
    <source>
        <dbReference type="Proteomes" id="UP001168620"/>
    </source>
</evidence>
<accession>A0ABT8FMM2</accession>
<name>A0ABT8FMM2_9ACTN</name>
<keyword evidence="1" id="KW-0812">Transmembrane</keyword>
<feature type="transmembrane region" description="Helical" evidence="1">
    <location>
        <begin position="54"/>
        <end position="73"/>
    </location>
</feature>
<evidence type="ECO:0000256" key="1">
    <source>
        <dbReference type="SAM" id="Phobius"/>
    </source>
</evidence>
<gene>
    <name evidence="2" type="ORF">QWY28_22730</name>
</gene>
<dbReference type="RefSeq" id="WP_300955203.1">
    <property type="nucleotide sequence ID" value="NZ_JAUHJQ010000024.1"/>
</dbReference>
<keyword evidence="3" id="KW-1185">Reference proteome</keyword>
<keyword evidence="1" id="KW-0472">Membrane</keyword>
<proteinExistence type="predicted"/>
<sequence length="182" mass="19324">MRIAPRARKAGLTIHVCTSVGWFGAVIVYFALGAAAAFGGSEVLTAAAYLVMDWAAWTVLVPLALASLATGIAQAVTTPWGLMQHYWVTIKLIITLIATVVLIAYTPTLNGLAEVAARVPLAQGDLQALRSPTVLVDTTGALLLLLAATVLAIYKPAGLTRHGQRTRLNRETRNHTTRLGID</sequence>
<comment type="caution">
    <text evidence="2">The sequence shown here is derived from an EMBL/GenBank/DDBJ whole genome shotgun (WGS) entry which is preliminary data.</text>
</comment>
<dbReference type="Proteomes" id="UP001168620">
    <property type="component" value="Unassembled WGS sequence"/>
</dbReference>